<feature type="domain" description="SGNH hydrolase-type esterase" evidence="1">
    <location>
        <begin position="187"/>
        <end position="366"/>
    </location>
</feature>
<evidence type="ECO:0000313" key="3">
    <source>
        <dbReference type="EMBL" id="TLS51895.1"/>
    </source>
</evidence>
<dbReference type="AlphaFoldDB" id="A0A5R9GJS2"/>
<dbReference type="SUPFAM" id="SSF52266">
    <property type="entry name" value="SGNH hydrolase"/>
    <property type="match status" value="1"/>
</dbReference>
<dbReference type="GO" id="GO:0004622">
    <property type="term" value="F:phosphatidylcholine lysophospholipase activity"/>
    <property type="evidence" value="ECO:0007669"/>
    <property type="project" value="TreeGrafter"/>
</dbReference>
<dbReference type="InterPro" id="IPR032740">
    <property type="entry name" value="GxDLY"/>
</dbReference>
<feature type="domain" description="SGNH hydrolase-type esterase N-terminal" evidence="2">
    <location>
        <begin position="32"/>
        <end position="177"/>
    </location>
</feature>
<dbReference type="EMBL" id="VCIW01000007">
    <property type="protein sequence ID" value="TLS51895.1"/>
    <property type="molecule type" value="Genomic_DNA"/>
</dbReference>
<name>A0A5R9GJS2_9BACL</name>
<dbReference type="OrthoDB" id="5624617at2"/>
<evidence type="ECO:0000259" key="1">
    <source>
        <dbReference type="Pfam" id="PF14606"/>
    </source>
</evidence>
<accession>A0A5R9GJS2</accession>
<dbReference type="InterPro" id="IPR051532">
    <property type="entry name" value="Ester_Hydrolysis_Enzymes"/>
</dbReference>
<dbReference type="Gene3D" id="2.60.120.260">
    <property type="entry name" value="Galactose-binding domain-like"/>
    <property type="match status" value="1"/>
</dbReference>
<comment type="caution">
    <text evidence="3">The sequence shown here is derived from an EMBL/GenBank/DDBJ whole genome shotgun (WGS) entry which is preliminary data.</text>
</comment>
<dbReference type="Pfam" id="PF14606">
    <property type="entry name" value="Lipase_GDSL_3"/>
    <property type="match status" value="1"/>
</dbReference>
<sequence>MDEMTERRKEPIGELDRNMSIDGETLGDAGLRWLTPVDEARVRVDGFAWFERDRLFRRLPVRPEQPISAAVDKLADHTAGGQLRFRTDSSRLRIRVRLAGPATMDHMPATGQCGFDCYIEREGRLRFYRTARFDPGQDRYECGFYDGWTGGMREIVLYFPLYQGVKEIVLGLDSDASVQVPQSFPDERRIIFYGTSITQGGCANRPGMAYPNILSRRFPLEIINLGFSGNGRGEPEMASLIAEIERPACLVVDYDANCPSAEEMARTLPEFIRTYRRRHPDVPILVLSKPCYAEEAFHEELREKCLAKRQAQAEIVDRLRLAGDRRIFFQDGGALFGSDFADGTVDGVHPTDQGFARIADRLTPILAELIGITPYDL</sequence>
<evidence type="ECO:0000259" key="2">
    <source>
        <dbReference type="Pfam" id="PF14607"/>
    </source>
</evidence>
<dbReference type="InterPro" id="IPR036514">
    <property type="entry name" value="SGNH_hydro_sf"/>
</dbReference>
<dbReference type="InterPro" id="IPR013830">
    <property type="entry name" value="SGNH_hydro"/>
</dbReference>
<organism evidence="3 4">
    <name type="scientific">Paenibacillus antri</name>
    <dbReference type="NCBI Taxonomy" id="2582848"/>
    <lineage>
        <taxon>Bacteria</taxon>
        <taxon>Bacillati</taxon>
        <taxon>Bacillota</taxon>
        <taxon>Bacilli</taxon>
        <taxon>Bacillales</taxon>
        <taxon>Paenibacillaceae</taxon>
        <taxon>Paenibacillus</taxon>
    </lineage>
</organism>
<dbReference type="Pfam" id="PF14607">
    <property type="entry name" value="GxDLY"/>
    <property type="match status" value="1"/>
</dbReference>
<dbReference type="PANTHER" id="PTHR30383:SF5">
    <property type="entry name" value="SGNH HYDROLASE-TYPE ESTERASE DOMAIN-CONTAINING PROTEIN"/>
    <property type="match status" value="1"/>
</dbReference>
<keyword evidence="4" id="KW-1185">Reference proteome</keyword>
<proteinExistence type="predicted"/>
<dbReference type="Proteomes" id="UP000309676">
    <property type="component" value="Unassembled WGS sequence"/>
</dbReference>
<protein>
    <recommendedName>
        <fullName evidence="5">Hydrolase</fullName>
    </recommendedName>
</protein>
<evidence type="ECO:0000313" key="4">
    <source>
        <dbReference type="Proteomes" id="UP000309676"/>
    </source>
</evidence>
<dbReference type="Gene3D" id="3.40.50.1110">
    <property type="entry name" value="SGNH hydrolase"/>
    <property type="match status" value="1"/>
</dbReference>
<gene>
    <name evidence="3" type="ORF">FE782_13415</name>
</gene>
<dbReference type="PANTHER" id="PTHR30383">
    <property type="entry name" value="THIOESTERASE 1/PROTEASE 1/LYSOPHOSPHOLIPASE L1"/>
    <property type="match status" value="1"/>
</dbReference>
<reference evidence="3 4" key="1">
    <citation type="submission" date="2019-05" db="EMBL/GenBank/DDBJ databases">
        <authorList>
            <person name="Narsing Rao M.P."/>
            <person name="Li W.J."/>
        </authorList>
    </citation>
    <scope>NUCLEOTIDE SEQUENCE [LARGE SCALE GENOMIC DNA]</scope>
    <source>
        <strain evidence="3 4">SYSU_K30003</strain>
    </source>
</reference>
<evidence type="ECO:0008006" key="5">
    <source>
        <dbReference type="Google" id="ProtNLM"/>
    </source>
</evidence>